<dbReference type="InParanoid" id="M1ZIT5"/>
<sequence length="179" mass="19511">MRACLAALSLVIICTFRARIANISNSSSGSIRPHLLFPDSIGIGDTSAPLAYRNPKIPSIAFFDDDYVSSADGTTYTTKGGALMCGLTGSDTTAGVLLKDTRNPPSAASVWDSDLKQELASWYWHDIIPNSYGCKMDEHWRIASALQSMGLSAKSAEQGGDNKCYRIERSMSRMRLWCC</sequence>
<reference evidence="2 3" key="1">
    <citation type="journal article" date="2011" name="Nat. Commun.">
        <title>Effector diversification within compartments of the Leptosphaeria maculans genome affected by Repeat-Induced Point mutations.</title>
        <authorList>
            <person name="Rouxel T."/>
            <person name="Grandaubert J."/>
            <person name="Hane J.K."/>
            <person name="Hoede C."/>
            <person name="van de Wouw A.P."/>
            <person name="Couloux A."/>
            <person name="Dominguez V."/>
            <person name="Anthouard V."/>
            <person name="Bally P."/>
            <person name="Bourras S."/>
            <person name="Cozijnsen A.J."/>
            <person name="Ciuffetti L.M."/>
            <person name="Degrave A."/>
            <person name="Dilmaghani A."/>
            <person name="Duret L."/>
            <person name="Fudal I."/>
            <person name="Goodwin S.B."/>
            <person name="Gout L."/>
            <person name="Glaser N."/>
            <person name="Linglin J."/>
            <person name="Kema G.H.J."/>
            <person name="Lapalu N."/>
            <person name="Lawrence C.B."/>
            <person name="May K."/>
            <person name="Meyer M."/>
            <person name="Ollivier B."/>
            <person name="Poulain J."/>
            <person name="Schoch C.L."/>
            <person name="Simon A."/>
            <person name="Spatafora J.W."/>
            <person name="Stachowiak A."/>
            <person name="Turgeon B.G."/>
            <person name="Tyler B.M."/>
            <person name="Vincent D."/>
            <person name="Weissenbach J."/>
            <person name="Amselem J."/>
            <person name="Quesneville H."/>
            <person name="Oliver R.P."/>
            <person name="Wincker P."/>
            <person name="Balesdent M.-H."/>
            <person name="Howlett B.J."/>
        </authorList>
    </citation>
    <scope>NUCLEOTIDE SEQUENCE [LARGE SCALE GENOMIC DNA]</scope>
    <source>
        <strain evidence="3">JN3 / isolate v23.1.3 / race Av1-4-5-6-7-8</strain>
    </source>
</reference>
<organism evidence="2 3">
    <name type="scientific">Leptosphaeria maculans (strain JN3 / isolate v23.1.3 / race Av1-4-5-6-7-8)</name>
    <name type="common">Blackleg fungus</name>
    <name type="synonym">Phoma lingam</name>
    <dbReference type="NCBI Taxonomy" id="985895"/>
    <lineage>
        <taxon>Eukaryota</taxon>
        <taxon>Fungi</taxon>
        <taxon>Dikarya</taxon>
        <taxon>Ascomycota</taxon>
        <taxon>Pezizomycotina</taxon>
        <taxon>Dothideomycetes</taxon>
        <taxon>Pleosporomycetidae</taxon>
        <taxon>Pleosporales</taxon>
        <taxon>Pleosporineae</taxon>
        <taxon>Leptosphaeriaceae</taxon>
        <taxon>Plenodomus</taxon>
        <taxon>Plenodomus lingam/Leptosphaeria maculans species complex</taxon>
    </lineage>
</organism>
<evidence type="ECO:0000256" key="1">
    <source>
        <dbReference type="SAM" id="SignalP"/>
    </source>
</evidence>
<feature type="signal peptide" evidence="1">
    <location>
        <begin position="1"/>
        <end position="18"/>
    </location>
</feature>
<dbReference type="AlphaFoldDB" id="M1ZIT5"/>
<protein>
    <submittedName>
        <fullName evidence="2">Uncharacterized protein</fullName>
    </submittedName>
</protein>
<dbReference type="EMBL" id="FP929136">
    <property type="protein sequence ID" value="CCT61172.1"/>
    <property type="molecule type" value="Genomic_DNA"/>
</dbReference>
<dbReference type="Proteomes" id="UP000002668">
    <property type="component" value="Genome"/>
</dbReference>
<dbReference type="OrthoDB" id="5337308at2759"/>
<feature type="chain" id="PRO_5004020009" evidence="1">
    <location>
        <begin position="19"/>
        <end position="179"/>
    </location>
</feature>
<evidence type="ECO:0000313" key="2">
    <source>
        <dbReference type="EMBL" id="CCT61172.1"/>
    </source>
</evidence>
<keyword evidence="1" id="KW-0732">Signal</keyword>
<accession>M1ZIT5</accession>
<dbReference type="VEuPathDB" id="FungiDB:Lema_P125780.1"/>
<evidence type="ECO:0000313" key="3">
    <source>
        <dbReference type="Proteomes" id="UP000002668"/>
    </source>
</evidence>
<gene>
    <name evidence="2" type="ORF">Lema_P125780.1</name>
</gene>
<proteinExistence type="predicted"/>
<keyword evidence="3" id="KW-1185">Reference proteome</keyword>
<name>M1ZIT5_LEPMJ</name>